<dbReference type="RefSeq" id="WP_150710428.1">
    <property type="nucleotide sequence ID" value="NZ_CABVHK010000004.1"/>
</dbReference>
<evidence type="ECO:0000313" key="4">
    <source>
        <dbReference type="Proteomes" id="UP000326953"/>
    </source>
</evidence>
<protein>
    <recommendedName>
        <fullName evidence="2">Bacterial HORMA domain-containing protein</fullName>
    </recommendedName>
</protein>
<feature type="domain" description="Bacterial HORMA" evidence="2">
    <location>
        <begin position="1"/>
        <end position="163"/>
    </location>
</feature>
<dbReference type="Proteomes" id="UP000326953">
    <property type="component" value="Unassembled WGS sequence"/>
</dbReference>
<evidence type="ECO:0000256" key="1">
    <source>
        <dbReference type="SAM" id="MobiDB-lite"/>
    </source>
</evidence>
<evidence type="ECO:0000313" key="3">
    <source>
        <dbReference type="EMBL" id="VVM66033.1"/>
    </source>
</evidence>
<dbReference type="Pfam" id="PF18138">
    <property type="entry name" value="bacHORMA_1"/>
    <property type="match status" value="1"/>
</dbReference>
<sequence length="165" mass="18374">MSQTATRTETYSVADIETVMRRVKMDLMMIASSTGAVTEERAKEWAHDIDLLAKGGYLKSVDVTILSSDKKELKATCFTIDAESGTLSNERPGDSLWPRCPEGRLRIVLSYTRHYDSAAEEKLTPKFKRTWSPSTADISHASLASKPGREYSSNGYGVQRKDFGQ</sequence>
<organism evidence="3 4">
    <name type="scientific">Pseudomonas fluorescens</name>
    <dbReference type="NCBI Taxonomy" id="294"/>
    <lineage>
        <taxon>Bacteria</taxon>
        <taxon>Pseudomonadati</taxon>
        <taxon>Pseudomonadota</taxon>
        <taxon>Gammaproteobacteria</taxon>
        <taxon>Pseudomonadales</taxon>
        <taxon>Pseudomonadaceae</taxon>
        <taxon>Pseudomonas</taxon>
    </lineage>
</organism>
<name>A0A5E6RGP9_PSEFL</name>
<dbReference type="OrthoDB" id="7472446at2"/>
<dbReference type="AlphaFoldDB" id="A0A5E6RGP9"/>
<dbReference type="EMBL" id="CABVHK010000004">
    <property type="protein sequence ID" value="VVM66033.1"/>
    <property type="molecule type" value="Genomic_DNA"/>
</dbReference>
<evidence type="ECO:0000259" key="2">
    <source>
        <dbReference type="Pfam" id="PF18138"/>
    </source>
</evidence>
<reference evidence="3 4" key="1">
    <citation type="submission" date="2019-09" db="EMBL/GenBank/DDBJ databases">
        <authorList>
            <person name="Chandra G."/>
            <person name="Truman W A."/>
        </authorList>
    </citation>
    <scope>NUCLEOTIDE SEQUENCE [LARGE SCALE GENOMIC DNA]</scope>
    <source>
        <strain evidence="3">PS662</strain>
    </source>
</reference>
<gene>
    <name evidence="3" type="ORF">PS662_01555</name>
</gene>
<feature type="region of interest" description="Disordered" evidence="1">
    <location>
        <begin position="142"/>
        <end position="165"/>
    </location>
</feature>
<proteinExistence type="predicted"/>
<accession>A0A5E6RGP9</accession>
<dbReference type="InterPro" id="IPR041162">
    <property type="entry name" value="Bact_HORMA_1"/>
</dbReference>